<feature type="coiled-coil region" evidence="6">
    <location>
        <begin position="620"/>
        <end position="647"/>
    </location>
</feature>
<name>A0ABD5A0U3_9LACO</name>
<comment type="similarity">
    <text evidence="1">Belongs to the DNA2/NAM7 helicase family.</text>
</comment>
<dbReference type="InterPro" id="IPR047187">
    <property type="entry name" value="SF1_C_Upf1"/>
</dbReference>
<reference evidence="9" key="1">
    <citation type="submission" date="2023-07" db="EMBL/GenBank/DDBJ databases">
        <title>Whole Genome Sequencing of Colonoscopy isolates.</title>
        <authorList>
            <person name="Surve S.V."/>
            <person name="Valls R.A."/>
            <person name="Barrak K.E."/>
            <person name="Gardner T.B."/>
            <person name="O'Toole G.A."/>
        </authorList>
    </citation>
    <scope>NUCLEOTIDE SEQUENCE</scope>
    <source>
        <strain evidence="9">GP0003</strain>
    </source>
</reference>
<organism evidence="9 10">
    <name type="scientific">Lactobacillus paragasseri</name>
    <dbReference type="NCBI Taxonomy" id="2107999"/>
    <lineage>
        <taxon>Bacteria</taxon>
        <taxon>Bacillati</taxon>
        <taxon>Bacillota</taxon>
        <taxon>Bacilli</taxon>
        <taxon>Lactobacillales</taxon>
        <taxon>Lactobacillaceae</taxon>
        <taxon>Lactobacillus</taxon>
    </lineage>
</organism>
<dbReference type="PANTHER" id="PTHR43788:SF8">
    <property type="entry name" value="DNA-BINDING PROTEIN SMUBP-2"/>
    <property type="match status" value="1"/>
</dbReference>
<keyword evidence="2" id="KW-0547">Nucleotide-binding</keyword>
<evidence type="ECO:0000313" key="9">
    <source>
        <dbReference type="EMBL" id="MDO6361329.1"/>
    </source>
</evidence>
<dbReference type="Gene3D" id="3.40.50.300">
    <property type="entry name" value="P-loop containing nucleotide triphosphate hydrolases"/>
    <property type="match status" value="2"/>
</dbReference>
<dbReference type="EMBL" id="JAUONS010000002">
    <property type="protein sequence ID" value="MDO6361329.1"/>
    <property type="molecule type" value="Genomic_DNA"/>
</dbReference>
<keyword evidence="3" id="KW-0378">Hydrolase</keyword>
<dbReference type="GO" id="GO:0005524">
    <property type="term" value="F:ATP binding"/>
    <property type="evidence" value="ECO:0007669"/>
    <property type="project" value="UniProtKB-KW"/>
</dbReference>
<evidence type="ECO:0000259" key="7">
    <source>
        <dbReference type="Pfam" id="PF13086"/>
    </source>
</evidence>
<dbReference type="InterPro" id="IPR050534">
    <property type="entry name" value="Coronavir_polyprotein_1ab"/>
</dbReference>
<dbReference type="GO" id="GO:0003678">
    <property type="term" value="F:DNA helicase activity"/>
    <property type="evidence" value="ECO:0007669"/>
    <property type="project" value="UniProtKB-ARBA"/>
</dbReference>
<dbReference type="InterPro" id="IPR027417">
    <property type="entry name" value="P-loop_NTPase"/>
</dbReference>
<dbReference type="InterPro" id="IPR041677">
    <property type="entry name" value="DNA2/NAM7_AAA_11"/>
</dbReference>
<evidence type="ECO:0000256" key="1">
    <source>
        <dbReference type="ARBA" id="ARBA00007913"/>
    </source>
</evidence>
<feature type="coiled-coil region" evidence="6">
    <location>
        <begin position="491"/>
        <end position="561"/>
    </location>
</feature>
<dbReference type="PANTHER" id="PTHR43788">
    <property type="entry name" value="DNA2/NAM7 HELICASE FAMILY MEMBER"/>
    <property type="match status" value="1"/>
</dbReference>
<dbReference type="Proteomes" id="UP001169713">
    <property type="component" value="Unassembled WGS sequence"/>
</dbReference>
<evidence type="ECO:0000259" key="8">
    <source>
        <dbReference type="Pfam" id="PF13087"/>
    </source>
</evidence>
<protein>
    <submittedName>
        <fullName evidence="9">AAA domain-containing protein</fullName>
    </submittedName>
</protein>
<evidence type="ECO:0000256" key="6">
    <source>
        <dbReference type="SAM" id="Coils"/>
    </source>
</evidence>
<evidence type="ECO:0000256" key="3">
    <source>
        <dbReference type="ARBA" id="ARBA00022801"/>
    </source>
</evidence>
<keyword evidence="6" id="KW-0175">Coiled coil</keyword>
<dbReference type="GO" id="GO:0016787">
    <property type="term" value="F:hydrolase activity"/>
    <property type="evidence" value="ECO:0007669"/>
    <property type="project" value="UniProtKB-KW"/>
</dbReference>
<dbReference type="Pfam" id="PF13086">
    <property type="entry name" value="AAA_11"/>
    <property type="match status" value="2"/>
</dbReference>
<evidence type="ECO:0000256" key="4">
    <source>
        <dbReference type="ARBA" id="ARBA00022806"/>
    </source>
</evidence>
<dbReference type="RefSeq" id="WP_262334097.1">
    <property type="nucleotide sequence ID" value="NZ_JANZQG010000004.1"/>
</dbReference>
<sequence length="999" mass="116861">MNNKNDILNSWILMEQLAEGNVNTNRRDKNAAKRFDSSRSAKYGFYQYFRWCVKQKFKDRKRDNPGIIFYLNTFKFKEIIDIIIRKYNLEDLEVGFNEEQLKFSIAICFDKDMKLLEDKTFITMSSYILAQNDLINDQDEFKKFESSIKNKIHELFSFQNDELSQENFELYFNQVFEEIIDYFAFNIYWSIVGDIDTDDINLHSFFLDDLILAKKSKSPHLIKYLEGISNNSRINLDPLKNINEFKTILQPKNYPLGHFLSKYPSSLMQQVAVNLVINEKNDIQTVNGPPGTGKTTLLKDIFAELIIQQAKEICNLKNKNVSFLSNSKIEQPQLPVQLADKNIVVASSNNGAVRNIVDELPQIPEEKDSFTEIIEKIKSVDYFFDLANSKKQNNRWGLFSLEGGRKENMNRIISIIDQMIKELKSKNFVSDVKVYEKFLTQFNKLEHKRKTLQGYADRSVQRKIWNKKVKKYNLTFDNERQIISSNLDLKIMHTKENIKLYQQQYDQLQFEIENKGGLFSRLFRRKKNDDRLKIEKINHNLEKETKQKQYLENKLHNLKNESYLRSIYSFIAKEVKIPNYKRDFSKEENYEDFENEAYWYTSDDLKEESLLFILALRVRKQFLYENKEALSKALKNWEDQDKQVKENQNKITLFAWQWINFAIPVIGTTFASFHRMFRNLGTDSISNLFIDEAGQAIPQSVIGALLRSKRIVAVGDPAQIKPVNSLDSKIISLIRDRIYHVDEKFVSANASVQTLMDQASKYGYYRDRNKWIGIPLWVHRRCLNPMFSISNEISYDNKMVLPTEVKEDEIKADIERQMSGIAGSADWIDVSGSSDGNKYVERQADELCKLIYRLVHKKANPFNEKDIFVITPFKNVAQKLSKKLKVIDLGYGDQIKFTRYKDGKPTNIGTVHTFQGKENEVVFLVLGASKKEKNAASWAVKEPNIINVAATRAKKWFYIIGDKELYKSLHSPSINKTINIIDEYKKKIAENTKIEQDKN</sequence>
<dbReference type="AlphaFoldDB" id="A0ABD5A0U3"/>
<feature type="domain" description="DNA2/NAM7 helicase helicase" evidence="7">
    <location>
        <begin position="521"/>
        <end position="723"/>
    </location>
</feature>
<keyword evidence="4" id="KW-0347">Helicase</keyword>
<evidence type="ECO:0000313" key="10">
    <source>
        <dbReference type="Proteomes" id="UP001169713"/>
    </source>
</evidence>
<gene>
    <name evidence="9" type="ORF">Q4436_04235</name>
</gene>
<accession>A0ABD5A0U3</accession>
<keyword evidence="5" id="KW-0067">ATP-binding</keyword>
<evidence type="ECO:0000256" key="2">
    <source>
        <dbReference type="ARBA" id="ARBA00022741"/>
    </source>
</evidence>
<proteinExistence type="inferred from homology"/>
<feature type="domain" description="DNA2/NAM7 helicase helicase" evidence="7">
    <location>
        <begin position="269"/>
        <end position="470"/>
    </location>
</feature>
<dbReference type="SUPFAM" id="SSF52540">
    <property type="entry name" value="P-loop containing nucleoside triphosphate hydrolases"/>
    <property type="match status" value="1"/>
</dbReference>
<dbReference type="Pfam" id="PF13087">
    <property type="entry name" value="AAA_12"/>
    <property type="match status" value="1"/>
</dbReference>
<dbReference type="InterPro" id="IPR041679">
    <property type="entry name" value="DNA2/NAM7-like_C"/>
</dbReference>
<feature type="domain" description="DNA2/NAM7 helicase-like C-terminal" evidence="8">
    <location>
        <begin position="778"/>
        <end position="963"/>
    </location>
</feature>
<dbReference type="CDD" id="cd18808">
    <property type="entry name" value="SF1_C_Upf1"/>
    <property type="match status" value="1"/>
</dbReference>
<comment type="caution">
    <text evidence="9">The sequence shown here is derived from an EMBL/GenBank/DDBJ whole genome shotgun (WGS) entry which is preliminary data.</text>
</comment>
<evidence type="ECO:0000256" key="5">
    <source>
        <dbReference type="ARBA" id="ARBA00022840"/>
    </source>
</evidence>